<evidence type="ECO:0000313" key="1">
    <source>
        <dbReference type="EMBL" id="SCY53268.1"/>
    </source>
</evidence>
<sequence>MSRPRPLIKIENPEWAHRIKHLFDKMDRSYDAASAGSGFTCTGCEDNCCLSLFYHHTLMELFYLKEGLATLPEEALATITFRAQEAAPLLHRRANGETDEKVPCPLMEEGKCMLYDHRPMVCRLHGVAHILERPDGSVIDGPGCARFEQASPESQPLNRTPLYREMAILEKGLREETGFADRLKLTIAEMILL</sequence>
<dbReference type="InterPro" id="IPR005358">
    <property type="entry name" value="Puta_zinc/iron-chelating_dom"/>
</dbReference>
<dbReference type="EMBL" id="FMUX01000011">
    <property type="protein sequence ID" value="SCY53268.1"/>
    <property type="molecule type" value="Genomic_DNA"/>
</dbReference>
<organism evidence="1 2">
    <name type="scientific">Desulfoluna spongiiphila</name>
    <dbReference type="NCBI Taxonomy" id="419481"/>
    <lineage>
        <taxon>Bacteria</taxon>
        <taxon>Pseudomonadati</taxon>
        <taxon>Thermodesulfobacteriota</taxon>
        <taxon>Desulfobacteria</taxon>
        <taxon>Desulfobacterales</taxon>
        <taxon>Desulfolunaceae</taxon>
        <taxon>Desulfoluna</taxon>
    </lineage>
</organism>
<protein>
    <submittedName>
        <fullName evidence="1">Putative zinc-or iron-chelating domain-containing protein</fullName>
    </submittedName>
</protein>
<dbReference type="STRING" id="419481.SAMN05216233_11140"/>
<dbReference type="AlphaFoldDB" id="A0A1G5GRI4"/>
<gene>
    <name evidence="1" type="ORF">SAMN05216233_11140</name>
</gene>
<keyword evidence="2" id="KW-1185">Reference proteome</keyword>
<reference evidence="1 2" key="1">
    <citation type="submission" date="2016-10" db="EMBL/GenBank/DDBJ databases">
        <authorList>
            <person name="de Groot N.N."/>
        </authorList>
    </citation>
    <scope>NUCLEOTIDE SEQUENCE [LARGE SCALE GENOMIC DNA]</scope>
    <source>
        <strain evidence="1 2">AA1</strain>
    </source>
</reference>
<accession>A0A1G5GRI4</accession>
<proteinExistence type="predicted"/>
<dbReference type="OrthoDB" id="5430968at2"/>
<dbReference type="Pfam" id="PF03692">
    <property type="entry name" value="CxxCxxCC"/>
    <property type="match status" value="1"/>
</dbReference>
<evidence type="ECO:0000313" key="2">
    <source>
        <dbReference type="Proteomes" id="UP000198870"/>
    </source>
</evidence>
<name>A0A1G5GRI4_9BACT</name>
<dbReference type="RefSeq" id="WP_092211521.1">
    <property type="nucleotide sequence ID" value="NZ_FMUX01000011.1"/>
</dbReference>
<dbReference type="Proteomes" id="UP000198870">
    <property type="component" value="Unassembled WGS sequence"/>
</dbReference>